<evidence type="ECO:0000313" key="2">
    <source>
        <dbReference type="Proteomes" id="UP000054018"/>
    </source>
</evidence>
<accession>A0A0D0AC83</accession>
<reference evidence="1 2" key="1">
    <citation type="submission" date="2014-04" db="EMBL/GenBank/DDBJ databases">
        <authorList>
            <consortium name="DOE Joint Genome Institute"/>
            <person name="Kuo A."/>
            <person name="Kohler A."/>
            <person name="Costa M.D."/>
            <person name="Nagy L.G."/>
            <person name="Floudas D."/>
            <person name="Copeland A."/>
            <person name="Barry K.W."/>
            <person name="Cichocki N."/>
            <person name="Veneault-Fourrey C."/>
            <person name="LaButti K."/>
            <person name="Lindquist E.A."/>
            <person name="Lipzen A."/>
            <person name="Lundell T."/>
            <person name="Morin E."/>
            <person name="Murat C."/>
            <person name="Sun H."/>
            <person name="Tunlid A."/>
            <person name="Henrissat B."/>
            <person name="Grigoriev I.V."/>
            <person name="Hibbett D.S."/>
            <person name="Martin F."/>
            <person name="Nordberg H.P."/>
            <person name="Cantor M.N."/>
            <person name="Hua S.X."/>
        </authorList>
    </citation>
    <scope>NUCLEOTIDE SEQUENCE [LARGE SCALE GENOMIC DNA]</scope>
    <source>
        <strain evidence="1 2">441</strain>
    </source>
</reference>
<dbReference type="OrthoDB" id="3270319at2759"/>
<protein>
    <submittedName>
        <fullName evidence="1">Uncharacterized protein</fullName>
    </submittedName>
</protein>
<name>A0A0D0AC83_9AGAM</name>
<keyword evidence="2" id="KW-1185">Reference proteome</keyword>
<dbReference type="Proteomes" id="UP000054018">
    <property type="component" value="Unassembled WGS sequence"/>
</dbReference>
<dbReference type="AlphaFoldDB" id="A0A0D0AC83"/>
<sequence length="79" mass="8898">MVFGHEFLGIIINKVHKAHKVNKFHPAVHALHKQSATMITMLATPVLTHLQVSGHLQIVLCYTVNICDLTQDLWIMGRS</sequence>
<organism evidence="1 2">
    <name type="scientific">Pisolithus microcarpus 441</name>
    <dbReference type="NCBI Taxonomy" id="765257"/>
    <lineage>
        <taxon>Eukaryota</taxon>
        <taxon>Fungi</taxon>
        <taxon>Dikarya</taxon>
        <taxon>Basidiomycota</taxon>
        <taxon>Agaricomycotina</taxon>
        <taxon>Agaricomycetes</taxon>
        <taxon>Agaricomycetidae</taxon>
        <taxon>Boletales</taxon>
        <taxon>Sclerodermatineae</taxon>
        <taxon>Pisolithaceae</taxon>
        <taxon>Pisolithus</taxon>
    </lineage>
</organism>
<proteinExistence type="predicted"/>
<dbReference type="HOGENOM" id="CLU_2606942_0_0_1"/>
<dbReference type="EMBL" id="KN833689">
    <property type="protein sequence ID" value="KIK29653.1"/>
    <property type="molecule type" value="Genomic_DNA"/>
</dbReference>
<gene>
    <name evidence="1" type="ORF">PISMIDRAFT_88862</name>
</gene>
<evidence type="ECO:0000313" key="1">
    <source>
        <dbReference type="EMBL" id="KIK29653.1"/>
    </source>
</evidence>
<reference evidence="2" key="2">
    <citation type="submission" date="2015-01" db="EMBL/GenBank/DDBJ databases">
        <title>Evolutionary Origins and Diversification of the Mycorrhizal Mutualists.</title>
        <authorList>
            <consortium name="DOE Joint Genome Institute"/>
            <consortium name="Mycorrhizal Genomics Consortium"/>
            <person name="Kohler A."/>
            <person name="Kuo A."/>
            <person name="Nagy L.G."/>
            <person name="Floudas D."/>
            <person name="Copeland A."/>
            <person name="Barry K.W."/>
            <person name="Cichocki N."/>
            <person name="Veneault-Fourrey C."/>
            <person name="LaButti K."/>
            <person name="Lindquist E.A."/>
            <person name="Lipzen A."/>
            <person name="Lundell T."/>
            <person name="Morin E."/>
            <person name="Murat C."/>
            <person name="Riley R."/>
            <person name="Ohm R."/>
            <person name="Sun H."/>
            <person name="Tunlid A."/>
            <person name="Henrissat B."/>
            <person name="Grigoriev I.V."/>
            <person name="Hibbett D.S."/>
            <person name="Martin F."/>
        </authorList>
    </citation>
    <scope>NUCLEOTIDE SEQUENCE [LARGE SCALE GENOMIC DNA]</scope>
    <source>
        <strain evidence="2">441</strain>
    </source>
</reference>